<sequence length="316" mass="36446">MMNNLFMKGELLQVHTKNSEVIEGRFYAINSDKSRISLYDIKEELQGIKLDGVCHYYNTEIQNIVKLKDKELPKHLKISQKECEDIIKLSKKFIFINQIDNNFHDALDDLNHYSYVGLSTDGADMGRKCKMPFLVMSTPQQIYIFDIQVMQYHAFDAGLKQLLESETPKKIVHNCRKISDCLFHKHNVKLNSVFDTQVADLIIARNKMGCLPTAVKSLSECLTSYLGLQSNIIEEKIDIVQSTERPLSLKIKENLAKNIAYIHRLSEIISDEMALPFVRGVQYFVDNIRSSDDFKAWELCGKNNQIPKELKNAIEY</sequence>
<name>A0A9N9R7Y5_9NEOP</name>
<dbReference type="PANTHER" id="PTHR46628">
    <property type="entry name" value="PIRNA BIOGENESIS PROTEIN EXD1"/>
    <property type="match status" value="1"/>
</dbReference>
<dbReference type="GO" id="GO:0034587">
    <property type="term" value="P:piRNA processing"/>
    <property type="evidence" value="ECO:0007669"/>
    <property type="project" value="TreeGrafter"/>
</dbReference>
<evidence type="ECO:0000313" key="2">
    <source>
        <dbReference type="EMBL" id="CAG9792079.1"/>
    </source>
</evidence>
<dbReference type="GO" id="GO:1990923">
    <property type="term" value="C:PET complex"/>
    <property type="evidence" value="ECO:0007669"/>
    <property type="project" value="TreeGrafter"/>
</dbReference>
<dbReference type="SUPFAM" id="SSF53098">
    <property type="entry name" value="Ribonuclease H-like"/>
    <property type="match status" value="1"/>
</dbReference>
<dbReference type="Proteomes" id="UP001153714">
    <property type="component" value="Chromosome 4"/>
</dbReference>
<dbReference type="InterPro" id="IPR002562">
    <property type="entry name" value="3'-5'_exonuclease_dom"/>
</dbReference>
<dbReference type="PANTHER" id="PTHR46628:SF1">
    <property type="entry name" value="PIRNA BIOGENESIS PROTEIN EXD1"/>
    <property type="match status" value="1"/>
</dbReference>
<evidence type="ECO:0000259" key="1">
    <source>
        <dbReference type="Pfam" id="PF01612"/>
    </source>
</evidence>
<dbReference type="GO" id="GO:0008408">
    <property type="term" value="F:3'-5' exonuclease activity"/>
    <property type="evidence" value="ECO:0007669"/>
    <property type="project" value="InterPro"/>
</dbReference>
<proteinExistence type="predicted"/>
<dbReference type="Pfam" id="PF01612">
    <property type="entry name" value="DNA_pol_A_exo1"/>
    <property type="match status" value="1"/>
</dbReference>
<dbReference type="AlphaFoldDB" id="A0A9N9R7Y5"/>
<accession>A0A9N9R7Y5</accession>
<dbReference type="OrthoDB" id="26838at2759"/>
<evidence type="ECO:0000313" key="3">
    <source>
        <dbReference type="Proteomes" id="UP001153714"/>
    </source>
</evidence>
<dbReference type="InterPro" id="IPR036397">
    <property type="entry name" value="RNaseH_sf"/>
</dbReference>
<gene>
    <name evidence="2" type="ORF">DIATSA_LOCUS9641</name>
</gene>
<dbReference type="Gene3D" id="3.30.420.10">
    <property type="entry name" value="Ribonuclease H-like superfamily/Ribonuclease H"/>
    <property type="match status" value="1"/>
</dbReference>
<dbReference type="InterPro" id="IPR052144">
    <property type="entry name" value="piRNA_biogenesis_EXD1"/>
</dbReference>
<reference evidence="2" key="1">
    <citation type="submission" date="2021-12" db="EMBL/GenBank/DDBJ databases">
        <authorList>
            <person name="King R."/>
        </authorList>
    </citation>
    <scope>NUCLEOTIDE SEQUENCE</scope>
</reference>
<reference evidence="2" key="2">
    <citation type="submission" date="2022-10" db="EMBL/GenBank/DDBJ databases">
        <authorList>
            <consortium name="ENA_rothamsted_submissions"/>
            <consortium name="culmorum"/>
            <person name="King R."/>
        </authorList>
    </citation>
    <scope>NUCLEOTIDE SEQUENCE</scope>
</reference>
<organism evidence="2 3">
    <name type="scientific">Diatraea saccharalis</name>
    <name type="common">sugarcane borer</name>
    <dbReference type="NCBI Taxonomy" id="40085"/>
    <lineage>
        <taxon>Eukaryota</taxon>
        <taxon>Metazoa</taxon>
        <taxon>Ecdysozoa</taxon>
        <taxon>Arthropoda</taxon>
        <taxon>Hexapoda</taxon>
        <taxon>Insecta</taxon>
        <taxon>Pterygota</taxon>
        <taxon>Neoptera</taxon>
        <taxon>Endopterygota</taxon>
        <taxon>Lepidoptera</taxon>
        <taxon>Glossata</taxon>
        <taxon>Ditrysia</taxon>
        <taxon>Pyraloidea</taxon>
        <taxon>Crambidae</taxon>
        <taxon>Crambinae</taxon>
        <taxon>Diatraea</taxon>
    </lineage>
</organism>
<protein>
    <recommendedName>
        <fullName evidence="1">3'-5' exonuclease domain-containing protein</fullName>
    </recommendedName>
</protein>
<dbReference type="EMBL" id="OU893335">
    <property type="protein sequence ID" value="CAG9792079.1"/>
    <property type="molecule type" value="Genomic_DNA"/>
</dbReference>
<keyword evidence="3" id="KW-1185">Reference proteome</keyword>
<feature type="domain" description="3'-5' exonuclease" evidence="1">
    <location>
        <begin position="107"/>
        <end position="232"/>
    </location>
</feature>
<dbReference type="GO" id="GO:0003676">
    <property type="term" value="F:nucleic acid binding"/>
    <property type="evidence" value="ECO:0007669"/>
    <property type="project" value="InterPro"/>
</dbReference>
<dbReference type="InterPro" id="IPR012337">
    <property type="entry name" value="RNaseH-like_sf"/>
</dbReference>